<dbReference type="PANTHER" id="PTHR43586:SF21">
    <property type="entry name" value="PYRIDOXAL PHOSPHATE (PLP)-DEPENDENT ASPARTATE AMINOTRANSFERASE SUPERFAMILY"/>
    <property type="match status" value="1"/>
</dbReference>
<sequence>MSSGAQARSSDPGPAAEGGLDLDAVRAQFPSLTREVGGRTVAWLDGPGGTQVPQRVIDRVVAYFQHSNSNTDGHFAAALETEQLIDDAKAAVGDLLGADPAGVAFGGSMTTLNFALAHAVARTCSPGDRIVVTELDHEGNVSPWLQVARDRGLEVDVARGTAGGTLDVEHLESLLTERTRVVAFTLASNALGSITPVERVVAAAHRVGALAWADAVHFTPHRRVRKEQWGLDVLLTSAYKWCGPHLGIAALTPSLAAELPTDRVRVADPSPPGHRVETGTLAHELVAGTLEAVEYLADLSGVPDQPRASRLDAAY</sequence>
<dbReference type="Pfam" id="PF00266">
    <property type="entry name" value="Aminotran_5"/>
    <property type="match status" value="1"/>
</dbReference>
<dbReference type="PANTHER" id="PTHR43586">
    <property type="entry name" value="CYSTEINE DESULFURASE"/>
    <property type="match status" value="1"/>
</dbReference>
<organism evidence="2">
    <name type="scientific">uncultured Nocardioides sp</name>
    <dbReference type="NCBI Taxonomy" id="198441"/>
    <lineage>
        <taxon>Bacteria</taxon>
        <taxon>Bacillati</taxon>
        <taxon>Actinomycetota</taxon>
        <taxon>Actinomycetes</taxon>
        <taxon>Propionibacteriales</taxon>
        <taxon>Nocardioidaceae</taxon>
        <taxon>Nocardioides</taxon>
        <taxon>environmental samples</taxon>
    </lineage>
</organism>
<dbReference type="InterPro" id="IPR015421">
    <property type="entry name" value="PyrdxlP-dep_Trfase_major"/>
</dbReference>
<dbReference type="SUPFAM" id="SSF53383">
    <property type="entry name" value="PLP-dependent transferases"/>
    <property type="match status" value="1"/>
</dbReference>
<evidence type="ECO:0000313" key="2">
    <source>
        <dbReference type="EMBL" id="CAA9396338.1"/>
    </source>
</evidence>
<evidence type="ECO:0000259" key="1">
    <source>
        <dbReference type="Pfam" id="PF00266"/>
    </source>
</evidence>
<keyword evidence="2" id="KW-0808">Transferase</keyword>
<name>A0A6J4NRL7_9ACTN</name>
<feature type="non-terminal residue" evidence="2">
    <location>
        <position position="315"/>
    </location>
</feature>
<protein>
    <submittedName>
        <fullName evidence="2">Cysteine desulfurase</fullName>
        <ecNumber evidence="2">2.8.1.7</ecNumber>
    </submittedName>
</protein>
<gene>
    <name evidence="2" type="ORF">AVDCRST_MAG32-2653</name>
</gene>
<dbReference type="Gene3D" id="3.90.1150.10">
    <property type="entry name" value="Aspartate Aminotransferase, domain 1"/>
    <property type="match status" value="1"/>
</dbReference>
<accession>A0A6J4NRL7</accession>
<reference evidence="2" key="1">
    <citation type="submission" date="2020-02" db="EMBL/GenBank/DDBJ databases">
        <authorList>
            <person name="Meier V. D."/>
        </authorList>
    </citation>
    <scope>NUCLEOTIDE SEQUENCE</scope>
    <source>
        <strain evidence="2">AVDCRST_MAG32</strain>
    </source>
</reference>
<dbReference type="GO" id="GO:0031071">
    <property type="term" value="F:cysteine desulfurase activity"/>
    <property type="evidence" value="ECO:0007669"/>
    <property type="project" value="UniProtKB-EC"/>
</dbReference>
<dbReference type="AlphaFoldDB" id="A0A6J4NRL7"/>
<dbReference type="InterPro" id="IPR000192">
    <property type="entry name" value="Aminotrans_V_dom"/>
</dbReference>
<dbReference type="EMBL" id="CADCUM010000105">
    <property type="protein sequence ID" value="CAA9396338.1"/>
    <property type="molecule type" value="Genomic_DNA"/>
</dbReference>
<dbReference type="Gene3D" id="3.40.640.10">
    <property type="entry name" value="Type I PLP-dependent aspartate aminotransferase-like (Major domain)"/>
    <property type="match status" value="1"/>
</dbReference>
<feature type="domain" description="Aminotransferase class V" evidence="1">
    <location>
        <begin position="43"/>
        <end position="298"/>
    </location>
</feature>
<dbReference type="InterPro" id="IPR015424">
    <property type="entry name" value="PyrdxlP-dep_Trfase"/>
</dbReference>
<dbReference type="InterPro" id="IPR015422">
    <property type="entry name" value="PyrdxlP-dep_Trfase_small"/>
</dbReference>
<dbReference type="EC" id="2.8.1.7" evidence="2"/>
<proteinExistence type="predicted"/>